<dbReference type="Pfam" id="PF00107">
    <property type="entry name" value="ADH_zinc_N"/>
    <property type="match status" value="1"/>
</dbReference>
<dbReference type="CDD" id="cd05286">
    <property type="entry name" value="QOR2"/>
    <property type="match status" value="1"/>
</dbReference>
<dbReference type="Gene3D" id="3.40.50.720">
    <property type="entry name" value="NAD(P)-binding Rossmann-like Domain"/>
    <property type="match status" value="1"/>
</dbReference>
<sequence>MVKAIRIYENGGPDVLRYEDMDLPAPGPGEAQIRQHAVGVNFIDVYFRTGLYPPPSQPFTPGNEGAGEVIAVGPGVDTFKVGDRVAYAGTIGAYAEARNIDVKFLTPLPESVSYETGAAMMLKGLTVEYLLFRSYKVQPGDVILVHAAAGGVGLILCQWAKKLGAFVIGTVGSEDKAKLAREAGADAVILYRQEDFVARVKEITGGALCHAVYDSVGKDTFPGSLDCLRPFGTFVSFGNASGPAPPFSLGVLSSKALFVTRPSLFPFIADQARLREMAARLFDVVTSGAVKIAIHSTRPLAEAAEVHRALEARATTGATVMIP</sequence>
<dbReference type="PANTHER" id="PTHR48106:SF13">
    <property type="entry name" value="QUINONE OXIDOREDUCTASE-RELATED"/>
    <property type="match status" value="1"/>
</dbReference>
<dbReference type="InterPro" id="IPR047618">
    <property type="entry name" value="QOR-like"/>
</dbReference>
<dbReference type="InterPro" id="IPR020843">
    <property type="entry name" value="ER"/>
</dbReference>
<dbReference type="Gene3D" id="3.90.180.10">
    <property type="entry name" value="Medium-chain alcohol dehydrogenases, catalytic domain"/>
    <property type="match status" value="1"/>
</dbReference>
<dbReference type="GO" id="GO:0003960">
    <property type="term" value="F:quinone reductase (NADPH) activity"/>
    <property type="evidence" value="ECO:0007669"/>
    <property type="project" value="InterPro"/>
</dbReference>
<dbReference type="InterPro" id="IPR011032">
    <property type="entry name" value="GroES-like_sf"/>
</dbReference>
<dbReference type="PANTHER" id="PTHR48106">
    <property type="entry name" value="QUINONE OXIDOREDUCTASE PIG3-RELATED"/>
    <property type="match status" value="1"/>
</dbReference>
<dbReference type="PROSITE" id="PS01162">
    <property type="entry name" value="QOR_ZETA_CRYSTAL"/>
    <property type="match status" value="1"/>
</dbReference>
<protein>
    <submittedName>
        <fullName evidence="4">NADPH2:quinone reductase</fullName>
    </submittedName>
</protein>
<name>A0A212QP48_RHOAC</name>
<accession>A0A212QP48</accession>
<dbReference type="SMART" id="SM00829">
    <property type="entry name" value="PKS_ER"/>
    <property type="match status" value="1"/>
</dbReference>
<dbReference type="InterPro" id="IPR036291">
    <property type="entry name" value="NAD(P)-bd_dom_sf"/>
</dbReference>
<proteinExistence type="predicted"/>
<dbReference type="EMBL" id="FYDG01000001">
    <property type="protein sequence ID" value="SNB61213.1"/>
    <property type="molecule type" value="Genomic_DNA"/>
</dbReference>
<feature type="domain" description="Enoyl reductase (ER)" evidence="3">
    <location>
        <begin position="11"/>
        <end position="321"/>
    </location>
</feature>
<reference evidence="5" key="1">
    <citation type="submission" date="2017-06" db="EMBL/GenBank/DDBJ databases">
        <authorList>
            <person name="Varghese N."/>
            <person name="Submissions S."/>
        </authorList>
    </citation>
    <scope>NUCLEOTIDE SEQUENCE [LARGE SCALE GENOMIC DNA]</scope>
    <source>
        <strain evidence="5">DSM 137</strain>
    </source>
</reference>
<dbReference type="Pfam" id="PF08240">
    <property type="entry name" value="ADH_N"/>
    <property type="match status" value="1"/>
</dbReference>
<evidence type="ECO:0000313" key="4">
    <source>
        <dbReference type="EMBL" id="SNB61213.1"/>
    </source>
</evidence>
<dbReference type="SUPFAM" id="SSF51735">
    <property type="entry name" value="NAD(P)-binding Rossmann-fold domains"/>
    <property type="match status" value="1"/>
</dbReference>
<dbReference type="AlphaFoldDB" id="A0A212QP48"/>
<dbReference type="FunFam" id="3.40.50.720:FF:000053">
    <property type="entry name" value="Quinone oxidoreductase 1"/>
    <property type="match status" value="1"/>
</dbReference>
<dbReference type="InterPro" id="IPR013154">
    <property type="entry name" value="ADH-like_N"/>
</dbReference>
<dbReference type="NCBIfam" id="NF008024">
    <property type="entry name" value="PRK10754.1"/>
    <property type="match status" value="1"/>
</dbReference>
<evidence type="ECO:0000313" key="5">
    <source>
        <dbReference type="Proteomes" id="UP000198418"/>
    </source>
</evidence>
<dbReference type="RefSeq" id="WP_088519402.1">
    <property type="nucleotide sequence ID" value="NZ_FYDG01000001.1"/>
</dbReference>
<evidence type="ECO:0000256" key="2">
    <source>
        <dbReference type="ARBA" id="ARBA00023002"/>
    </source>
</evidence>
<dbReference type="InterPro" id="IPR013149">
    <property type="entry name" value="ADH-like_C"/>
</dbReference>
<dbReference type="GO" id="GO:0035925">
    <property type="term" value="F:mRNA 3'-UTR AU-rich region binding"/>
    <property type="evidence" value="ECO:0007669"/>
    <property type="project" value="TreeGrafter"/>
</dbReference>
<dbReference type="GO" id="GO:0008270">
    <property type="term" value="F:zinc ion binding"/>
    <property type="evidence" value="ECO:0007669"/>
    <property type="project" value="InterPro"/>
</dbReference>
<dbReference type="InterPro" id="IPR002364">
    <property type="entry name" value="Quin_OxRdtase/zeta-crystal_CS"/>
</dbReference>
<dbReference type="Proteomes" id="UP000198418">
    <property type="component" value="Unassembled WGS sequence"/>
</dbReference>
<dbReference type="OrthoDB" id="9805883at2"/>
<keyword evidence="2" id="KW-0560">Oxidoreductase</keyword>
<dbReference type="GO" id="GO:0005829">
    <property type="term" value="C:cytosol"/>
    <property type="evidence" value="ECO:0007669"/>
    <property type="project" value="TreeGrafter"/>
</dbReference>
<organism evidence="4 5">
    <name type="scientific">Rhodoblastus acidophilus</name>
    <name type="common">Rhodopseudomonas acidophila</name>
    <dbReference type="NCBI Taxonomy" id="1074"/>
    <lineage>
        <taxon>Bacteria</taxon>
        <taxon>Pseudomonadati</taxon>
        <taxon>Pseudomonadota</taxon>
        <taxon>Alphaproteobacteria</taxon>
        <taxon>Hyphomicrobiales</taxon>
        <taxon>Rhodoblastaceae</taxon>
        <taxon>Rhodoblastus</taxon>
    </lineage>
</organism>
<gene>
    <name evidence="4" type="ORF">SAMN06265338_1011006</name>
</gene>
<evidence type="ECO:0000259" key="3">
    <source>
        <dbReference type="SMART" id="SM00829"/>
    </source>
</evidence>
<keyword evidence="5" id="KW-1185">Reference proteome</keyword>
<evidence type="ECO:0000256" key="1">
    <source>
        <dbReference type="ARBA" id="ARBA00022857"/>
    </source>
</evidence>
<dbReference type="SUPFAM" id="SSF50129">
    <property type="entry name" value="GroES-like"/>
    <property type="match status" value="1"/>
</dbReference>
<dbReference type="GO" id="GO:0070402">
    <property type="term" value="F:NADPH binding"/>
    <property type="evidence" value="ECO:0007669"/>
    <property type="project" value="TreeGrafter"/>
</dbReference>
<keyword evidence="1" id="KW-0521">NADP</keyword>